<evidence type="ECO:0000256" key="3">
    <source>
        <dbReference type="ARBA" id="ARBA00022723"/>
    </source>
</evidence>
<comment type="similarity">
    <text evidence="1">Belongs to the peptidase M4 family.</text>
</comment>
<dbReference type="Proteomes" id="UP000290204">
    <property type="component" value="Unassembled WGS sequence"/>
</dbReference>
<dbReference type="Pfam" id="PF18962">
    <property type="entry name" value="Por_Secre_tail"/>
    <property type="match status" value="1"/>
</dbReference>
<dbReference type="InterPro" id="IPR027268">
    <property type="entry name" value="Peptidase_M4/M1_CTD_sf"/>
</dbReference>
<feature type="domain" description="Peptidase M4" evidence="10">
    <location>
        <begin position="303"/>
        <end position="466"/>
    </location>
</feature>
<keyword evidence="4 9" id="KW-0732">Signal</keyword>
<dbReference type="AlphaFoldDB" id="A0A4Q1CEA0"/>
<dbReference type="Pfam" id="PF01447">
    <property type="entry name" value="Peptidase_M4"/>
    <property type="match status" value="1"/>
</dbReference>
<dbReference type="InterPro" id="IPR001570">
    <property type="entry name" value="Peptidase_M4_C_domain"/>
</dbReference>
<dbReference type="InterPro" id="IPR011096">
    <property type="entry name" value="FTP_domain"/>
</dbReference>
<feature type="signal peptide" evidence="9">
    <location>
        <begin position="1"/>
        <end position="27"/>
    </location>
</feature>
<dbReference type="Gene3D" id="2.60.40.2030">
    <property type="match status" value="1"/>
</dbReference>
<dbReference type="InterPro" id="IPR050728">
    <property type="entry name" value="Zinc_Metalloprotease_M4"/>
</dbReference>
<evidence type="ECO:0000259" key="10">
    <source>
        <dbReference type="Pfam" id="PF01447"/>
    </source>
</evidence>
<dbReference type="GO" id="GO:0004222">
    <property type="term" value="F:metalloendopeptidase activity"/>
    <property type="evidence" value="ECO:0007669"/>
    <property type="project" value="InterPro"/>
</dbReference>
<comment type="caution">
    <text evidence="14">The sequence shown here is derived from an EMBL/GenBank/DDBJ whole genome shotgun (WGS) entry which is preliminary data.</text>
</comment>
<dbReference type="PANTHER" id="PTHR33794:SF1">
    <property type="entry name" value="BACILLOLYSIN"/>
    <property type="match status" value="1"/>
</dbReference>
<dbReference type="SUPFAM" id="SSF141072">
    <property type="entry name" value="CalX-like"/>
    <property type="match status" value="1"/>
</dbReference>
<evidence type="ECO:0000256" key="8">
    <source>
        <dbReference type="PIRSR" id="PIRSR623612-1"/>
    </source>
</evidence>
<feature type="active site" description="Proton donor" evidence="8">
    <location>
        <position position="561"/>
    </location>
</feature>
<dbReference type="InterPro" id="IPR038081">
    <property type="entry name" value="CalX-like_sf"/>
</dbReference>
<feature type="domain" description="Secretion system C-terminal sorting" evidence="13">
    <location>
        <begin position="1154"/>
        <end position="1230"/>
    </location>
</feature>
<accession>A0A4Q1CEA0</accession>
<keyword evidence="3" id="KW-0479">Metal-binding</keyword>
<dbReference type="InterPro" id="IPR018247">
    <property type="entry name" value="EF_Hand_1_Ca_BS"/>
</dbReference>
<keyword evidence="7" id="KW-0482">Metalloprotease</keyword>
<keyword evidence="15" id="KW-1185">Reference proteome</keyword>
<evidence type="ECO:0000313" key="14">
    <source>
        <dbReference type="EMBL" id="RXK57761.1"/>
    </source>
</evidence>
<proteinExistence type="inferred from homology"/>
<dbReference type="Pfam" id="PF02868">
    <property type="entry name" value="Peptidase_M4_C"/>
    <property type="match status" value="1"/>
</dbReference>
<dbReference type="CDD" id="cd09597">
    <property type="entry name" value="M4_TLP"/>
    <property type="match status" value="1"/>
</dbReference>
<keyword evidence="6" id="KW-0862">Zinc</keyword>
<dbReference type="PRINTS" id="PR00730">
    <property type="entry name" value="THERMOLYSIN"/>
</dbReference>
<evidence type="ECO:0000256" key="6">
    <source>
        <dbReference type="ARBA" id="ARBA00022833"/>
    </source>
</evidence>
<reference evidence="14 15" key="1">
    <citation type="submission" date="2019-01" db="EMBL/GenBank/DDBJ databases">
        <title>Lacibacter sp. strain TTM-7.</title>
        <authorList>
            <person name="Chen W.-M."/>
        </authorList>
    </citation>
    <scope>NUCLEOTIDE SEQUENCE [LARGE SCALE GENOMIC DNA]</scope>
    <source>
        <strain evidence="14 15">TTM-7</strain>
    </source>
</reference>
<evidence type="ECO:0000259" key="13">
    <source>
        <dbReference type="Pfam" id="PF18962"/>
    </source>
</evidence>
<protein>
    <submittedName>
        <fullName evidence="14">T9SS type A sorting domain-containing protein</fullName>
    </submittedName>
</protein>
<dbReference type="OrthoDB" id="291295at2"/>
<sequence>MFSLHFVMRKRMLLAVSYLVIVTAAFSQENLRQNQIKENLRKDTRVRQFEIDPVRNTPSFLSFKTTSVISQNEANATLRTTFASRTAIDDWKQTSLTKHATGITIQKFQQYYRGIKVEHGQYMASAVSGRLQSLNGAYYEIASSFTTKPGISEATAVQKAIAFVKPQKMAWQAVEEMMKKQPQHAEALRMQMEQYKPKGELVIVKDFIGKSNQLRLAYKFNIYAAEPLYRANVYVDAKDGRILLQDMIIKHADGIVQTRYAGQRTVKTKQVTAGLLGLTDPANSFLPYAWTGNSLRPPIINSSFFILHDETRGNGVMTFDMNAVGGLPLSIPALYSQATSFTDPDNNWGDGDALTYNDHKRGVDVNGPGAGGVGEAENDDIAFDAHWGAEMVYDYWKIIHGRLSFDNNNSAIKSFVHYGPAYDNAFWNGEVMTYGDGSGDDNPALVGFKPLTSLDVCGHEIGHGVCEFTANLVYEKESGAMNEGFSDIWAACVEHYVLSHVDPTLPYDVWGIGEQIDLRAGRALRRMDNPNAEGNPDTYGGMFWSNPDCDPTLVNDYCGVHNNSGVLNHWFYQLVAGNDLSQMNDIGQTFRVKGIGFADAEKIAYLTELRLSPTATFAEARMISIQAAVELFGLCSPQHQSTTNAWHAVGVGNAFVSECAPSITFAAASSATSESTGANGCGSQKTYTVFIGKPVDNGLAASVSITAAGTAVNGSDYVLQSSTVSWSATEKGLKPITLLINGDNYIEGDETVVLSFTAPAGFSAGISSHTLTIADDDYAPQIGTTPVTLLSENFDAGVMPAGWNAAKGIAPNATNVWMVGDASNFGNGNAAFISVLGTGVPAYESATPTDVVLSTNKLDARTVSGVTVSFTFAVGGERDVPVGLNPDLNGDGAVTADEIVQLPNSGRPFDYGILVYSFDGVQYFDCSDPLLLLPQKQSKTVALPAILNGKEFYLGFRWLNDANAAFIPAPAFVVDDIVVKASPKSIQTTAGRFAETSIDKNTEAWQYSVEDGKVVGKIKSNNTELGCTRMNISQGGNGTSSFVYGTRSDKTFEVASATTAKKVSYEVTMFFTNEELAAWGADLSNLKVLRTTSPTLTLLNNKNSQILTPVISNNNGKYYSVTVTADGFGKFYLYKPTGAARLSANGESIATLGVYPNPAVFSLQVNVDAVSKGSLVMTMFDINGKQVYNKSTAVENGRFNTRIDVSYLPAGTYLLQVKNAENTWTQRVVVQH</sequence>
<dbReference type="EMBL" id="SDHW01000008">
    <property type="protein sequence ID" value="RXK57761.1"/>
    <property type="molecule type" value="Genomic_DNA"/>
</dbReference>
<feature type="domain" description="Peptidase M4 C-terminal" evidence="11">
    <location>
        <begin position="470"/>
        <end position="651"/>
    </location>
</feature>
<evidence type="ECO:0000259" key="11">
    <source>
        <dbReference type="Pfam" id="PF02868"/>
    </source>
</evidence>
<dbReference type="Gene3D" id="3.10.170.10">
    <property type="match status" value="1"/>
</dbReference>
<dbReference type="InterPro" id="IPR023612">
    <property type="entry name" value="Peptidase_M4"/>
</dbReference>
<dbReference type="RefSeq" id="WP_129132685.1">
    <property type="nucleotide sequence ID" value="NZ_SDHW01000008.1"/>
</dbReference>
<evidence type="ECO:0000256" key="9">
    <source>
        <dbReference type="SAM" id="SignalP"/>
    </source>
</evidence>
<dbReference type="SUPFAM" id="SSF55486">
    <property type="entry name" value="Metalloproteases ('zincins'), catalytic domain"/>
    <property type="match status" value="1"/>
</dbReference>
<organism evidence="14 15">
    <name type="scientific">Lacibacter luteus</name>
    <dbReference type="NCBI Taxonomy" id="2508719"/>
    <lineage>
        <taxon>Bacteria</taxon>
        <taxon>Pseudomonadati</taxon>
        <taxon>Bacteroidota</taxon>
        <taxon>Chitinophagia</taxon>
        <taxon>Chitinophagales</taxon>
        <taxon>Chitinophagaceae</taxon>
        <taxon>Lacibacter</taxon>
    </lineage>
</organism>
<dbReference type="GO" id="GO:0046872">
    <property type="term" value="F:metal ion binding"/>
    <property type="evidence" value="ECO:0007669"/>
    <property type="project" value="UniProtKB-KW"/>
</dbReference>
<evidence type="ECO:0000256" key="2">
    <source>
        <dbReference type="ARBA" id="ARBA00022670"/>
    </source>
</evidence>
<keyword evidence="2" id="KW-0645">Protease</keyword>
<dbReference type="Gene3D" id="3.10.450.490">
    <property type="match status" value="1"/>
</dbReference>
<gene>
    <name evidence="14" type="ORF">ESA94_19775</name>
</gene>
<dbReference type="InterPro" id="IPR026444">
    <property type="entry name" value="Secre_tail"/>
</dbReference>
<evidence type="ECO:0000256" key="4">
    <source>
        <dbReference type="ARBA" id="ARBA00022729"/>
    </source>
</evidence>
<dbReference type="PANTHER" id="PTHR33794">
    <property type="entry name" value="BACILLOLYSIN"/>
    <property type="match status" value="1"/>
</dbReference>
<evidence type="ECO:0000256" key="7">
    <source>
        <dbReference type="ARBA" id="ARBA00023049"/>
    </source>
</evidence>
<dbReference type="GO" id="GO:0006508">
    <property type="term" value="P:proteolysis"/>
    <property type="evidence" value="ECO:0007669"/>
    <property type="project" value="UniProtKB-KW"/>
</dbReference>
<dbReference type="Pfam" id="PF07504">
    <property type="entry name" value="FTP"/>
    <property type="match status" value="1"/>
</dbReference>
<feature type="active site" evidence="8">
    <location>
        <position position="460"/>
    </location>
</feature>
<evidence type="ECO:0000313" key="15">
    <source>
        <dbReference type="Proteomes" id="UP000290204"/>
    </source>
</evidence>
<name>A0A4Q1CEA0_9BACT</name>
<evidence type="ECO:0000259" key="12">
    <source>
        <dbReference type="Pfam" id="PF07504"/>
    </source>
</evidence>
<dbReference type="NCBIfam" id="TIGR04183">
    <property type="entry name" value="Por_Secre_tail"/>
    <property type="match status" value="1"/>
</dbReference>
<evidence type="ECO:0000256" key="5">
    <source>
        <dbReference type="ARBA" id="ARBA00022801"/>
    </source>
</evidence>
<feature type="chain" id="PRO_5020803818" evidence="9">
    <location>
        <begin position="28"/>
        <end position="1232"/>
    </location>
</feature>
<dbReference type="PROSITE" id="PS00018">
    <property type="entry name" value="EF_HAND_1"/>
    <property type="match status" value="1"/>
</dbReference>
<feature type="domain" description="FTP" evidence="12">
    <location>
        <begin position="89"/>
        <end position="138"/>
    </location>
</feature>
<keyword evidence="5" id="KW-0378">Hydrolase</keyword>
<evidence type="ECO:0000256" key="1">
    <source>
        <dbReference type="ARBA" id="ARBA00009388"/>
    </source>
</evidence>
<dbReference type="Gene3D" id="1.10.390.10">
    <property type="entry name" value="Neutral Protease Domain 2"/>
    <property type="match status" value="1"/>
</dbReference>
<dbReference type="InterPro" id="IPR013856">
    <property type="entry name" value="Peptidase_M4_domain"/>
</dbReference>